<reference evidence="9" key="1">
    <citation type="submission" date="2023-07" db="EMBL/GenBank/DDBJ databases">
        <title>Thauera sp. CAU 1555 isolated from sand of Yaerae Beach.</title>
        <authorList>
            <person name="Kim W."/>
        </authorList>
    </citation>
    <scope>NUCLEOTIDE SEQUENCE [LARGE SCALE GENOMIC DNA]</scope>
    <source>
        <strain evidence="9">CAU 1555</strain>
    </source>
</reference>
<evidence type="ECO:0000256" key="5">
    <source>
        <dbReference type="ARBA" id="ARBA00023143"/>
    </source>
</evidence>
<keyword evidence="8" id="KW-0282">Flagellum</keyword>
<keyword evidence="9" id="KW-1185">Reference proteome</keyword>
<gene>
    <name evidence="8" type="primary">fliO</name>
    <name evidence="8" type="ORF">IFO67_02385</name>
</gene>
<dbReference type="PANTHER" id="PTHR38766:SF1">
    <property type="entry name" value="FLAGELLAR PROTEIN FLIO"/>
    <property type="match status" value="1"/>
</dbReference>
<evidence type="ECO:0000256" key="4">
    <source>
        <dbReference type="ARBA" id="ARBA00023136"/>
    </source>
</evidence>
<evidence type="ECO:0000256" key="1">
    <source>
        <dbReference type="ARBA" id="ARBA00022475"/>
    </source>
</evidence>
<keyword evidence="8" id="KW-0969">Cilium</keyword>
<evidence type="ECO:0000313" key="8">
    <source>
        <dbReference type="EMBL" id="MBD8501719.1"/>
    </source>
</evidence>
<dbReference type="NCBIfam" id="TIGR03500">
    <property type="entry name" value="FliO_TIGR"/>
    <property type="match status" value="1"/>
</dbReference>
<keyword evidence="5 7" id="KW-0975">Bacterial flagellum</keyword>
<evidence type="ECO:0000313" key="9">
    <source>
        <dbReference type="Proteomes" id="UP000603602"/>
    </source>
</evidence>
<feature type="transmembrane region" description="Helical" evidence="7">
    <location>
        <begin position="12"/>
        <end position="29"/>
    </location>
</feature>
<name>A0ABR9B5W0_9RHOO</name>
<dbReference type="EMBL" id="JACYTO010000001">
    <property type="protein sequence ID" value="MBD8501719.1"/>
    <property type="molecule type" value="Genomic_DNA"/>
</dbReference>
<keyword evidence="4 7" id="KW-0472">Membrane</keyword>
<comment type="subcellular location">
    <subcellularLocation>
        <location evidence="7">Cell membrane</location>
    </subcellularLocation>
    <subcellularLocation>
        <location evidence="7">Bacterial flagellum basal body</location>
    </subcellularLocation>
</comment>
<protein>
    <recommendedName>
        <fullName evidence="7">Flagellar protein</fullName>
    </recommendedName>
</protein>
<organism evidence="8 9">
    <name type="scientific">Thauera sedimentorum</name>
    <dbReference type="NCBI Taxonomy" id="2767595"/>
    <lineage>
        <taxon>Bacteria</taxon>
        <taxon>Pseudomonadati</taxon>
        <taxon>Pseudomonadota</taxon>
        <taxon>Betaproteobacteria</taxon>
        <taxon>Rhodocyclales</taxon>
        <taxon>Zoogloeaceae</taxon>
        <taxon>Thauera</taxon>
    </lineage>
</organism>
<sequence>MPELGSGLGQMLFGLAVVIAILFATLWAIKRLSAPRGGSVPLNVLGATAVGPRERVVLVELAGKVLVLGVTQSSVQTLHVLDADQLPAAAPQTPAGRDFSAWLRQSVERRKHGS</sequence>
<keyword evidence="2 7" id="KW-0812">Transmembrane</keyword>
<proteinExistence type="inferred from homology"/>
<comment type="similarity">
    <text evidence="6 7">Belongs to the FliO/MopB family.</text>
</comment>
<keyword evidence="3 7" id="KW-1133">Transmembrane helix</keyword>
<comment type="caution">
    <text evidence="8">The sequence shown here is derived from an EMBL/GenBank/DDBJ whole genome shotgun (WGS) entry which is preliminary data.</text>
</comment>
<evidence type="ECO:0000256" key="3">
    <source>
        <dbReference type="ARBA" id="ARBA00022989"/>
    </source>
</evidence>
<dbReference type="PANTHER" id="PTHR38766">
    <property type="entry name" value="FLAGELLAR PROTEIN FLIO"/>
    <property type="match status" value="1"/>
</dbReference>
<dbReference type="Proteomes" id="UP000603602">
    <property type="component" value="Unassembled WGS sequence"/>
</dbReference>
<evidence type="ECO:0000256" key="6">
    <source>
        <dbReference type="ARBA" id="ARBA00037937"/>
    </source>
</evidence>
<dbReference type="Pfam" id="PF04347">
    <property type="entry name" value="FliO"/>
    <property type="match status" value="1"/>
</dbReference>
<keyword evidence="8" id="KW-0966">Cell projection</keyword>
<evidence type="ECO:0000256" key="2">
    <source>
        <dbReference type="ARBA" id="ARBA00022692"/>
    </source>
</evidence>
<keyword evidence="1 7" id="KW-1003">Cell membrane</keyword>
<evidence type="ECO:0000256" key="7">
    <source>
        <dbReference type="RuleBase" id="RU362064"/>
    </source>
</evidence>
<dbReference type="InterPro" id="IPR022781">
    <property type="entry name" value="Flagellar_biosynth_FliO"/>
</dbReference>
<accession>A0ABR9B5W0</accession>
<dbReference type="InterPro" id="IPR052205">
    <property type="entry name" value="FliO/MopB"/>
</dbReference>